<feature type="domain" description="DUS-like FMN-binding" evidence="5">
    <location>
        <begin position="44"/>
        <end position="297"/>
    </location>
</feature>
<evidence type="ECO:0000256" key="3">
    <source>
        <dbReference type="ARBA" id="ARBA00022884"/>
    </source>
</evidence>
<dbReference type="GO" id="GO:0000049">
    <property type="term" value="F:tRNA binding"/>
    <property type="evidence" value="ECO:0007669"/>
    <property type="project" value="UniProtKB-KW"/>
</dbReference>
<sequence>MRASSSASSSAAADAAADAASRARRGGGGGDATHGWDDGSRLAVAPGLDVTTVGFRAMARSLTSHARLWTEMAHHDAVERYKSNTMMRFEGGRVTAQLGGSDPSGLARATAVLVDDYGYDEVNLNCGCPSDRVCGKADDDKTFGAALMLDGGARAAECARRMAEACDVGKQVTVKHRLGVRFDKTMTKIEDTDSYDYVVDFVESVREAAGVEHFIVHARSAVLGGLNPCANRRVPPLRYDEVYALCDEFPKCGFTLNGGVTSLEQARELLDRNDGALRGVMMGRAFYKHSCLLADIDRIIFDDDGGGAPRPTRADVVKKFGEFCDGALAAMPPMDHKERKKHCRRYFKVIDGLTFGTRTGGKIFRRAGDEMFDTYFGPDDDEPFSKRLWDCTQAVVDAETWNEELKNINPDGENTYKTSAKRRGSHRDSDSDSDDGDGVDGITDAVRSTTL</sequence>
<keyword evidence="1" id="KW-0820">tRNA-binding</keyword>
<dbReference type="Gene3D" id="3.20.20.70">
    <property type="entry name" value="Aldolase class I"/>
    <property type="match status" value="1"/>
</dbReference>
<name>A0A7S0PIM2_9CHLO</name>
<accession>A0A7S0PIM2</accession>
<evidence type="ECO:0000313" key="6">
    <source>
        <dbReference type="EMBL" id="CAD8576594.1"/>
    </source>
</evidence>
<dbReference type="PANTHER" id="PTHR42907">
    <property type="entry name" value="FMN-LINKED OXIDOREDUCTASES SUPERFAMILY PROTEIN"/>
    <property type="match status" value="1"/>
</dbReference>
<organism evidence="6">
    <name type="scientific">Ostreococcus mediterraneus</name>
    <dbReference type="NCBI Taxonomy" id="1486918"/>
    <lineage>
        <taxon>Eukaryota</taxon>
        <taxon>Viridiplantae</taxon>
        <taxon>Chlorophyta</taxon>
        <taxon>Mamiellophyceae</taxon>
        <taxon>Mamiellales</taxon>
        <taxon>Bathycoccaceae</taxon>
        <taxon>Ostreococcus</taxon>
    </lineage>
</organism>
<evidence type="ECO:0000259" key="5">
    <source>
        <dbReference type="Pfam" id="PF01207"/>
    </source>
</evidence>
<dbReference type="PANTHER" id="PTHR42907:SF1">
    <property type="entry name" value="FMN-LINKED OXIDOREDUCTASES SUPERFAMILY PROTEIN"/>
    <property type="match status" value="1"/>
</dbReference>
<feature type="region of interest" description="Disordered" evidence="4">
    <location>
        <begin position="18"/>
        <end position="38"/>
    </location>
</feature>
<dbReference type="SUPFAM" id="SSF51395">
    <property type="entry name" value="FMN-linked oxidoreductases"/>
    <property type="match status" value="1"/>
</dbReference>
<keyword evidence="2" id="KW-0521">NADP</keyword>
<dbReference type="GO" id="GO:0017150">
    <property type="term" value="F:tRNA dihydrouridine synthase activity"/>
    <property type="evidence" value="ECO:0007669"/>
    <property type="project" value="InterPro"/>
</dbReference>
<evidence type="ECO:0000256" key="1">
    <source>
        <dbReference type="ARBA" id="ARBA00022555"/>
    </source>
</evidence>
<evidence type="ECO:0000256" key="4">
    <source>
        <dbReference type="SAM" id="MobiDB-lite"/>
    </source>
</evidence>
<feature type="region of interest" description="Disordered" evidence="4">
    <location>
        <begin position="405"/>
        <end position="451"/>
    </location>
</feature>
<gene>
    <name evidence="6" type="ORF">OMED0929_LOCUS758</name>
</gene>
<protein>
    <recommendedName>
        <fullName evidence="5">DUS-like FMN-binding domain-containing protein</fullName>
    </recommendedName>
</protein>
<proteinExistence type="predicted"/>
<reference evidence="6" key="1">
    <citation type="submission" date="2021-01" db="EMBL/GenBank/DDBJ databases">
        <authorList>
            <person name="Corre E."/>
            <person name="Pelletier E."/>
            <person name="Niang G."/>
            <person name="Scheremetjew M."/>
            <person name="Finn R."/>
            <person name="Kale V."/>
            <person name="Holt S."/>
            <person name="Cochrane G."/>
            <person name="Meng A."/>
            <person name="Brown T."/>
            <person name="Cohen L."/>
        </authorList>
    </citation>
    <scope>NUCLEOTIDE SEQUENCE</scope>
    <source>
        <strain evidence="6">Clade-D-RCC2572</strain>
    </source>
</reference>
<evidence type="ECO:0000256" key="2">
    <source>
        <dbReference type="ARBA" id="ARBA00022857"/>
    </source>
</evidence>
<dbReference type="InterPro" id="IPR013785">
    <property type="entry name" value="Aldolase_TIM"/>
</dbReference>
<dbReference type="EMBL" id="HBEW01000881">
    <property type="protein sequence ID" value="CAD8576594.1"/>
    <property type="molecule type" value="Transcribed_RNA"/>
</dbReference>
<dbReference type="InterPro" id="IPR004653">
    <property type="entry name" value="DusA"/>
</dbReference>
<dbReference type="Pfam" id="PF01207">
    <property type="entry name" value="Dus"/>
    <property type="match status" value="1"/>
</dbReference>
<keyword evidence="3" id="KW-0694">RNA-binding</keyword>
<dbReference type="InterPro" id="IPR035587">
    <property type="entry name" value="DUS-like_FMN-bd"/>
</dbReference>
<dbReference type="AlphaFoldDB" id="A0A7S0PIM2"/>
<dbReference type="CDD" id="cd02801">
    <property type="entry name" value="DUS_like_FMN"/>
    <property type="match status" value="1"/>
</dbReference>